<keyword evidence="2" id="KW-0472">Membrane</keyword>
<organism evidence="3 4">
    <name type="scientific">Actinokineospora soli</name>
    <dbReference type="NCBI Taxonomy" id="1048753"/>
    <lineage>
        <taxon>Bacteria</taxon>
        <taxon>Bacillati</taxon>
        <taxon>Actinomycetota</taxon>
        <taxon>Actinomycetes</taxon>
        <taxon>Pseudonocardiales</taxon>
        <taxon>Pseudonocardiaceae</taxon>
        <taxon>Actinokineospora</taxon>
    </lineage>
</organism>
<proteinExistence type="predicted"/>
<keyword evidence="2" id="KW-1133">Transmembrane helix</keyword>
<reference evidence="4" key="1">
    <citation type="journal article" date="2019" name="Int. J. Syst. Evol. Microbiol.">
        <title>The Global Catalogue of Microorganisms (GCM) 10K type strain sequencing project: providing services to taxonomists for standard genome sequencing and annotation.</title>
        <authorList>
            <consortium name="The Broad Institute Genomics Platform"/>
            <consortium name="The Broad Institute Genome Sequencing Center for Infectious Disease"/>
            <person name="Wu L."/>
            <person name="Ma J."/>
        </authorList>
    </citation>
    <scope>NUCLEOTIDE SEQUENCE [LARGE SCALE GENOMIC DNA]</scope>
    <source>
        <strain evidence="4">JCM 17695</strain>
    </source>
</reference>
<evidence type="ECO:0000256" key="1">
    <source>
        <dbReference type="SAM" id="MobiDB-lite"/>
    </source>
</evidence>
<gene>
    <name evidence="3" type="ORF">ACFQV2_09890</name>
</gene>
<keyword evidence="4" id="KW-1185">Reference proteome</keyword>
<feature type="transmembrane region" description="Helical" evidence="2">
    <location>
        <begin position="302"/>
        <end position="322"/>
    </location>
</feature>
<evidence type="ECO:0000313" key="3">
    <source>
        <dbReference type="EMBL" id="MFC7613828.1"/>
    </source>
</evidence>
<accession>A0ABW2TLW4</accession>
<comment type="caution">
    <text evidence="3">The sequence shown here is derived from an EMBL/GenBank/DDBJ whole genome shotgun (WGS) entry which is preliminary data.</text>
</comment>
<feature type="region of interest" description="Disordered" evidence="1">
    <location>
        <begin position="268"/>
        <end position="295"/>
    </location>
</feature>
<sequence>MAVATLALLGAVLAPGAAEPVERCSLGDERLTEVSGMAADGDRWYLVNDGGRKSTVYVLTRDCAVAEVVSGPTDPYDVEDLARAADGTLWLADTGDNDKDRETVALISLTPAGKTAVHRLTYPDGPKDAEALLLSRDGVPHLVTKNPFGTADIYRPKGKLASPGPTALEHVGSITLRPTGTKGGPVPPSVGSVLVTGGAVSPDGTVVVLRTYTDAYVYSAPDGDILAALRNDPVRVALPNEQQGEAIAVEPDGTLVSVSEGLGSPVRTVSGVAPAPAPPTTTTTTSPPAHDKTAAPAREDDGLATIPAIGVTAVVVGVLLLVMHRRTTRKRS</sequence>
<dbReference type="SUPFAM" id="SSF101898">
    <property type="entry name" value="NHL repeat"/>
    <property type="match status" value="1"/>
</dbReference>
<dbReference type="EMBL" id="JBHTEY010000004">
    <property type="protein sequence ID" value="MFC7613828.1"/>
    <property type="molecule type" value="Genomic_DNA"/>
</dbReference>
<evidence type="ECO:0000256" key="2">
    <source>
        <dbReference type="SAM" id="Phobius"/>
    </source>
</evidence>
<keyword evidence="2" id="KW-0812">Transmembrane</keyword>
<dbReference type="Proteomes" id="UP001596512">
    <property type="component" value="Unassembled WGS sequence"/>
</dbReference>
<evidence type="ECO:0008006" key="5">
    <source>
        <dbReference type="Google" id="ProtNLM"/>
    </source>
</evidence>
<protein>
    <recommendedName>
        <fullName evidence="5">Esterase-like activity of phytase family protein</fullName>
    </recommendedName>
</protein>
<evidence type="ECO:0000313" key="4">
    <source>
        <dbReference type="Proteomes" id="UP001596512"/>
    </source>
</evidence>
<name>A0ABW2TLW4_9PSEU</name>